<evidence type="ECO:0000313" key="6">
    <source>
        <dbReference type="Proteomes" id="UP000030651"/>
    </source>
</evidence>
<dbReference type="STRING" id="1229662.W3XPR4"/>
<dbReference type="KEGG" id="pfy:PFICI_01802"/>
<evidence type="ECO:0000256" key="2">
    <source>
        <dbReference type="SAM" id="Phobius"/>
    </source>
</evidence>
<feature type="domain" description="GH16" evidence="4">
    <location>
        <begin position="72"/>
        <end position="196"/>
    </location>
</feature>
<dbReference type="InterPro" id="IPR013320">
    <property type="entry name" value="ConA-like_dom_sf"/>
</dbReference>
<dbReference type="HOGENOM" id="CLU_419838_0_0_1"/>
<dbReference type="RefSeq" id="XP_007828574.1">
    <property type="nucleotide sequence ID" value="XM_007830383.1"/>
</dbReference>
<dbReference type="AlphaFoldDB" id="W3XPR4"/>
<evidence type="ECO:0000256" key="3">
    <source>
        <dbReference type="SAM" id="SignalP"/>
    </source>
</evidence>
<organism evidence="5 6">
    <name type="scientific">Pestalotiopsis fici (strain W106-1 / CGMCC3.15140)</name>
    <dbReference type="NCBI Taxonomy" id="1229662"/>
    <lineage>
        <taxon>Eukaryota</taxon>
        <taxon>Fungi</taxon>
        <taxon>Dikarya</taxon>
        <taxon>Ascomycota</taxon>
        <taxon>Pezizomycotina</taxon>
        <taxon>Sordariomycetes</taxon>
        <taxon>Xylariomycetidae</taxon>
        <taxon>Amphisphaeriales</taxon>
        <taxon>Sporocadaceae</taxon>
        <taxon>Pestalotiopsis</taxon>
    </lineage>
</organism>
<dbReference type="SUPFAM" id="SSF49899">
    <property type="entry name" value="Concanavalin A-like lectins/glucanases"/>
    <property type="match status" value="1"/>
</dbReference>
<feature type="transmembrane region" description="Helical" evidence="2">
    <location>
        <begin position="293"/>
        <end position="317"/>
    </location>
</feature>
<feature type="compositionally biased region" description="Low complexity" evidence="1">
    <location>
        <begin position="340"/>
        <end position="350"/>
    </location>
</feature>
<accession>W3XPR4</accession>
<dbReference type="GO" id="GO:0005975">
    <property type="term" value="P:carbohydrate metabolic process"/>
    <property type="evidence" value="ECO:0007669"/>
    <property type="project" value="InterPro"/>
</dbReference>
<evidence type="ECO:0000313" key="5">
    <source>
        <dbReference type="EMBL" id="ETS87974.1"/>
    </source>
</evidence>
<dbReference type="GeneID" id="19266815"/>
<dbReference type="Proteomes" id="UP000030651">
    <property type="component" value="Unassembled WGS sequence"/>
</dbReference>
<keyword evidence="2" id="KW-0472">Membrane</keyword>
<feature type="compositionally biased region" description="Basic and acidic residues" evidence="1">
    <location>
        <begin position="402"/>
        <end position="460"/>
    </location>
</feature>
<dbReference type="InParanoid" id="W3XPR4"/>
<feature type="signal peptide" evidence="3">
    <location>
        <begin position="1"/>
        <end position="18"/>
    </location>
</feature>
<gene>
    <name evidence="5" type="ORF">PFICI_01802</name>
</gene>
<keyword evidence="2" id="KW-1133">Transmembrane helix</keyword>
<feature type="compositionally biased region" description="Basic and acidic residues" evidence="1">
    <location>
        <begin position="371"/>
        <end position="395"/>
    </location>
</feature>
<keyword evidence="3" id="KW-0732">Signal</keyword>
<feature type="compositionally biased region" description="Polar residues" evidence="1">
    <location>
        <begin position="351"/>
        <end position="370"/>
    </location>
</feature>
<feature type="compositionally biased region" description="Basic and acidic residues" evidence="1">
    <location>
        <begin position="470"/>
        <end position="480"/>
    </location>
</feature>
<keyword evidence="2" id="KW-0812">Transmembrane</keyword>
<feature type="region of interest" description="Disordered" evidence="1">
    <location>
        <begin position="608"/>
        <end position="646"/>
    </location>
</feature>
<sequence>MVTVCLLLQVLYIGEVRAAAVTSGRDIPNGSADASAPALDATEVFDFQGRDIPSIFELSGEISTNVHDAEEGARLIVRQDHDATALVLPGSFQSGRVEVFVKSVVAAGVLVAVRLRSGSSDEIALELLGGEVSLVASSVYHSEDHEMNSSDLETTKVVAITNAYLNLTIDWTAQSVQWLADGNVVGTLAHANDTHLHAFSQLALTAELRDDQSNEREMVAMRRVPYFAEVMNMTITHYHSQSLGALENTDNDAPGTERILQRWPMTEMKTGSWLRKRSYLSVRDVHLSDKTKLAFGLTVGIGGGSLVFLVCFALFRVNGYCRFRRKKNAPAIYSGEMSSQRTTPRTTQTTLVNSPQPRGDSRNTYYYNVQSDRRHTCDHAPRGQRYDRDGTGADRRHSHQVAPREQRYTHDTVHKERRYTHDRIPQERRCPHDRGHPYRRYTQDDRNLEYRRYTHDGRSPKDHRHSHGNRSPEYRNHTQDRATGNRRHTRDNGQNDRTPPQVERNNRKGGQTKDHKQQKTTTPAVSSGNKHKPSEASKIPEVAKIKQEPPTVPEERKTGPLAFLLAGGRKKSPQPEVSKKAPSARVPSIAELDGQGVSEQLATVIKRRRSLEKKPLPTAPQLSDSDLAAVRHDDGDQDGGNNEGVVRYNLYGL</sequence>
<reference evidence="6" key="1">
    <citation type="journal article" date="2015" name="BMC Genomics">
        <title>Genomic and transcriptomic analysis of the endophytic fungus Pestalotiopsis fici reveals its lifestyle and high potential for synthesis of natural products.</title>
        <authorList>
            <person name="Wang X."/>
            <person name="Zhang X."/>
            <person name="Liu L."/>
            <person name="Xiang M."/>
            <person name="Wang W."/>
            <person name="Sun X."/>
            <person name="Che Y."/>
            <person name="Guo L."/>
            <person name="Liu G."/>
            <person name="Guo L."/>
            <person name="Wang C."/>
            <person name="Yin W.B."/>
            <person name="Stadler M."/>
            <person name="Zhang X."/>
            <person name="Liu X."/>
        </authorList>
    </citation>
    <scope>NUCLEOTIDE SEQUENCE [LARGE SCALE GENOMIC DNA]</scope>
    <source>
        <strain evidence="6">W106-1 / CGMCC3.15140</strain>
    </source>
</reference>
<dbReference type="InterPro" id="IPR000757">
    <property type="entry name" value="Beta-glucanase-like"/>
</dbReference>
<evidence type="ECO:0000259" key="4">
    <source>
        <dbReference type="Pfam" id="PF00722"/>
    </source>
</evidence>
<name>W3XPR4_PESFW</name>
<evidence type="ECO:0000256" key="1">
    <source>
        <dbReference type="SAM" id="MobiDB-lite"/>
    </source>
</evidence>
<dbReference type="Pfam" id="PF00722">
    <property type="entry name" value="Glyco_hydro_16"/>
    <property type="match status" value="1"/>
</dbReference>
<feature type="chain" id="PRO_5004835313" description="GH16 domain-containing protein" evidence="3">
    <location>
        <begin position="19"/>
        <end position="653"/>
    </location>
</feature>
<dbReference type="EMBL" id="KI912109">
    <property type="protein sequence ID" value="ETS87974.1"/>
    <property type="molecule type" value="Genomic_DNA"/>
</dbReference>
<proteinExistence type="predicted"/>
<dbReference type="Gene3D" id="2.60.120.200">
    <property type="match status" value="1"/>
</dbReference>
<keyword evidence="6" id="KW-1185">Reference proteome</keyword>
<protein>
    <recommendedName>
        <fullName evidence="4">GH16 domain-containing protein</fullName>
    </recommendedName>
</protein>
<feature type="region of interest" description="Disordered" evidence="1">
    <location>
        <begin position="334"/>
        <end position="586"/>
    </location>
</feature>
<feature type="compositionally biased region" description="Basic and acidic residues" evidence="1">
    <location>
        <begin position="541"/>
        <end position="558"/>
    </location>
</feature>
<dbReference type="GO" id="GO:0004553">
    <property type="term" value="F:hydrolase activity, hydrolyzing O-glycosyl compounds"/>
    <property type="evidence" value="ECO:0007669"/>
    <property type="project" value="InterPro"/>
</dbReference>
<dbReference type="OrthoDB" id="4781at2759"/>